<evidence type="ECO:0000313" key="3">
    <source>
        <dbReference type="EMBL" id="EXC25519.1"/>
    </source>
</evidence>
<name>W9S4M3_9ROSA</name>
<evidence type="ECO:0000313" key="4">
    <source>
        <dbReference type="Proteomes" id="UP000030645"/>
    </source>
</evidence>
<feature type="region of interest" description="Disordered" evidence="1">
    <location>
        <begin position="178"/>
        <end position="208"/>
    </location>
</feature>
<evidence type="ECO:0008006" key="5">
    <source>
        <dbReference type="Google" id="ProtNLM"/>
    </source>
</evidence>
<accession>W9S4M3</accession>
<dbReference type="AlphaFoldDB" id="W9S4M3"/>
<feature type="transmembrane region" description="Helical" evidence="2">
    <location>
        <begin position="47"/>
        <end position="65"/>
    </location>
</feature>
<dbReference type="EMBL" id="KE346072">
    <property type="protein sequence ID" value="EXC25519.1"/>
    <property type="molecule type" value="Genomic_DNA"/>
</dbReference>
<organism evidence="3 4">
    <name type="scientific">Morus notabilis</name>
    <dbReference type="NCBI Taxonomy" id="981085"/>
    <lineage>
        <taxon>Eukaryota</taxon>
        <taxon>Viridiplantae</taxon>
        <taxon>Streptophyta</taxon>
        <taxon>Embryophyta</taxon>
        <taxon>Tracheophyta</taxon>
        <taxon>Spermatophyta</taxon>
        <taxon>Magnoliopsida</taxon>
        <taxon>eudicotyledons</taxon>
        <taxon>Gunneridae</taxon>
        <taxon>Pentapetalae</taxon>
        <taxon>rosids</taxon>
        <taxon>fabids</taxon>
        <taxon>Rosales</taxon>
        <taxon>Moraceae</taxon>
        <taxon>Moreae</taxon>
        <taxon>Morus</taxon>
    </lineage>
</organism>
<evidence type="ECO:0000256" key="2">
    <source>
        <dbReference type="SAM" id="Phobius"/>
    </source>
</evidence>
<dbReference type="PANTHER" id="PTHR36703">
    <property type="entry name" value="TRIACYLGLYCEROL LIPASE-LIKE PROTEIN"/>
    <property type="match status" value="1"/>
</dbReference>
<reference evidence="4" key="1">
    <citation type="submission" date="2013-01" db="EMBL/GenBank/DDBJ databases">
        <title>Draft Genome Sequence of a Mulberry Tree, Morus notabilis C.K. Schneid.</title>
        <authorList>
            <person name="He N."/>
            <person name="Zhao S."/>
        </authorList>
    </citation>
    <scope>NUCLEOTIDE SEQUENCE</scope>
</reference>
<dbReference type="eggNOG" id="ENOG502RXY5">
    <property type="taxonomic scope" value="Eukaryota"/>
</dbReference>
<sequence length="208" mass="23169">MQRLRASRTSISGSLAAAQLRKKALNSWAAIQDTFFSTKDIFERHKVVFTVGTSMASVATAWFGYSLRHLHDSRVDQRLESIEKAMRNSHLGEHSEIRKIVDSGSLSTSACVATAGTTLVIGYALGWRGGRWYANRQFKREQMKMLGQLRPKRWQLLGRVYPRALQLQLPFLKRPLTRPKAADSTTQASEKTKDAPTACSPAGTSPSC</sequence>
<proteinExistence type="predicted"/>
<keyword evidence="4" id="KW-1185">Reference proteome</keyword>
<protein>
    <recommendedName>
        <fullName evidence="5">Triacylglycerol lipase 2</fullName>
    </recommendedName>
</protein>
<feature type="transmembrane region" description="Helical" evidence="2">
    <location>
        <begin position="106"/>
        <end position="126"/>
    </location>
</feature>
<keyword evidence="2" id="KW-0812">Transmembrane</keyword>
<keyword evidence="2" id="KW-0472">Membrane</keyword>
<evidence type="ECO:0000256" key="1">
    <source>
        <dbReference type="SAM" id="MobiDB-lite"/>
    </source>
</evidence>
<dbReference type="PANTHER" id="PTHR36703:SF1">
    <property type="entry name" value="TRIACYLGLYCEROL LIPASE-LIKE PROTEIN"/>
    <property type="match status" value="1"/>
</dbReference>
<keyword evidence="2" id="KW-1133">Transmembrane helix</keyword>
<dbReference type="STRING" id="981085.W9S4M3"/>
<gene>
    <name evidence="3" type="ORF">L484_009828</name>
</gene>
<dbReference type="Proteomes" id="UP000030645">
    <property type="component" value="Unassembled WGS sequence"/>
</dbReference>